<sequence length="142" mass="15618">MALPEPEPGLVVSYAYLWHREAVAGLDEGRKDHPGVIVLSVRQPRASPMVTVLPITHSPPHDQAAAVEIPAAVKRHLRLDDAPSWIVVSEGNVFDWPGYDLRPTVTGGGYAYGFLPPRLFSRVVTAFAGFHRRGRSRLTSRS</sequence>
<organism evidence="1 2">
    <name type="scientific">Methylobacterium oryzihabitans</name>
    <dbReference type="NCBI Taxonomy" id="2499852"/>
    <lineage>
        <taxon>Bacteria</taxon>
        <taxon>Pseudomonadati</taxon>
        <taxon>Pseudomonadota</taxon>
        <taxon>Alphaproteobacteria</taxon>
        <taxon>Hyphomicrobiales</taxon>
        <taxon>Methylobacteriaceae</taxon>
        <taxon>Methylobacterium</taxon>
    </lineage>
</organism>
<protein>
    <submittedName>
        <fullName evidence="1">Growth inhibitor PemK</fullName>
    </submittedName>
</protein>
<proteinExistence type="predicted"/>
<dbReference type="AlphaFoldDB" id="A0A3S2VFE1"/>
<reference evidence="1 2" key="1">
    <citation type="submission" date="2019-01" db="EMBL/GenBank/DDBJ databases">
        <authorList>
            <person name="Chen W.-M."/>
        </authorList>
    </citation>
    <scope>NUCLEOTIDE SEQUENCE [LARGE SCALE GENOMIC DNA]</scope>
    <source>
        <strain evidence="1 2">TER-1</strain>
    </source>
</reference>
<name>A0A3S2VFE1_9HYPH</name>
<dbReference type="Proteomes" id="UP000286997">
    <property type="component" value="Unassembled WGS sequence"/>
</dbReference>
<comment type="caution">
    <text evidence="1">The sequence shown here is derived from an EMBL/GenBank/DDBJ whole genome shotgun (WGS) entry which is preliminary data.</text>
</comment>
<dbReference type="OrthoDB" id="7432864at2"/>
<evidence type="ECO:0000313" key="2">
    <source>
        <dbReference type="Proteomes" id="UP000286997"/>
    </source>
</evidence>
<dbReference type="RefSeq" id="WP_127726957.1">
    <property type="nucleotide sequence ID" value="NZ_SACP01000001.1"/>
</dbReference>
<dbReference type="EMBL" id="SACP01000001">
    <property type="protein sequence ID" value="RVU21714.1"/>
    <property type="molecule type" value="Genomic_DNA"/>
</dbReference>
<keyword evidence="2" id="KW-1185">Reference proteome</keyword>
<gene>
    <name evidence="1" type="ORF">EOE48_01315</name>
</gene>
<evidence type="ECO:0000313" key="1">
    <source>
        <dbReference type="EMBL" id="RVU21714.1"/>
    </source>
</evidence>
<accession>A0A3S2VFE1</accession>